<feature type="chain" id="PRO_5030756879" description="DUF5667 domain-containing protein" evidence="2">
    <location>
        <begin position="23"/>
        <end position="275"/>
    </location>
</feature>
<comment type="caution">
    <text evidence="3">The sequence shown here is derived from an EMBL/GenBank/DDBJ whole genome shotgun (WGS) entry which is preliminary data.</text>
</comment>
<feature type="region of interest" description="Disordered" evidence="1">
    <location>
        <begin position="232"/>
        <end position="275"/>
    </location>
</feature>
<organism evidence="3">
    <name type="scientific">Candidatus Caldatribacterium californiense</name>
    <dbReference type="NCBI Taxonomy" id="1454726"/>
    <lineage>
        <taxon>Bacteria</taxon>
        <taxon>Pseudomonadati</taxon>
        <taxon>Atribacterota</taxon>
        <taxon>Atribacteria</taxon>
        <taxon>Atribacterales</taxon>
        <taxon>Candidatus Caldatribacteriaceae</taxon>
        <taxon>Candidatus Caldatribacterium</taxon>
    </lineage>
</organism>
<sequence>MKRAILFLLLVLCLFAVSASWASEAVLRLIERSSYSPEDKAYLQEQVASIFAGTQDAAQKLLVKKLREGLVKNVPPKDLIEALNRRKEALKKAQSLLEETGVFGGESILEDLVLSLELSVPPQILREVLARVGGNPKVAGRFVDAVATLLEVGVPPERTNEVLQRVLDRNLGAREIRTITRLLEQARKEGVEAKDVVRVLGEALGRHENFALVEVELENFIAANKPQPALRAGQGVVAPQPGVSGGSPVEEGGTPLEPQPSVVRPPTQEGGTPLE</sequence>
<evidence type="ECO:0000256" key="1">
    <source>
        <dbReference type="SAM" id="MobiDB-lite"/>
    </source>
</evidence>
<protein>
    <recommendedName>
        <fullName evidence="4">DUF5667 domain-containing protein</fullName>
    </recommendedName>
</protein>
<evidence type="ECO:0000256" key="2">
    <source>
        <dbReference type="SAM" id="SignalP"/>
    </source>
</evidence>
<feature type="signal peptide" evidence="2">
    <location>
        <begin position="1"/>
        <end position="22"/>
    </location>
</feature>
<name>A0A7V3YFD4_9BACT</name>
<proteinExistence type="predicted"/>
<reference evidence="3" key="1">
    <citation type="journal article" date="2020" name="mSystems">
        <title>Genome- and Community-Level Interaction Insights into Carbon Utilization and Element Cycling Functions of Hydrothermarchaeota in Hydrothermal Sediment.</title>
        <authorList>
            <person name="Zhou Z."/>
            <person name="Liu Y."/>
            <person name="Xu W."/>
            <person name="Pan J."/>
            <person name="Luo Z.H."/>
            <person name="Li M."/>
        </authorList>
    </citation>
    <scope>NUCLEOTIDE SEQUENCE [LARGE SCALE GENOMIC DNA]</scope>
    <source>
        <strain evidence="3">SpSt-747</strain>
    </source>
</reference>
<dbReference type="EMBL" id="DTFV01000035">
    <property type="protein sequence ID" value="HGI30083.1"/>
    <property type="molecule type" value="Genomic_DNA"/>
</dbReference>
<accession>A0A7V3YFD4</accession>
<dbReference type="AlphaFoldDB" id="A0A7V3YFD4"/>
<evidence type="ECO:0000313" key="3">
    <source>
        <dbReference type="EMBL" id="HGI30083.1"/>
    </source>
</evidence>
<keyword evidence="2" id="KW-0732">Signal</keyword>
<evidence type="ECO:0008006" key="4">
    <source>
        <dbReference type="Google" id="ProtNLM"/>
    </source>
</evidence>
<gene>
    <name evidence="3" type="ORF">ENV30_02035</name>
</gene>